<dbReference type="Proteomes" id="UP000007471">
    <property type="component" value="Chromosome"/>
</dbReference>
<evidence type="ECO:0000313" key="4">
    <source>
        <dbReference type="Proteomes" id="UP000007471"/>
    </source>
</evidence>
<dbReference type="STRING" id="765698.Mesci_4601"/>
<dbReference type="AlphaFoldDB" id="E8TIK8"/>
<protein>
    <submittedName>
        <fullName evidence="3">SCP-like extracellular</fullName>
    </submittedName>
</protein>
<dbReference type="InterPro" id="IPR014044">
    <property type="entry name" value="CAP_dom"/>
</dbReference>
<dbReference type="InterPro" id="IPR035940">
    <property type="entry name" value="CAP_sf"/>
</dbReference>
<dbReference type="EMBL" id="CP002447">
    <property type="protein sequence ID" value="ADV13710.1"/>
    <property type="molecule type" value="Genomic_DNA"/>
</dbReference>
<evidence type="ECO:0000259" key="2">
    <source>
        <dbReference type="Pfam" id="PF00188"/>
    </source>
</evidence>
<accession>E8TIK8</accession>
<reference evidence="4" key="1">
    <citation type="submission" date="2011-01" db="EMBL/GenBank/DDBJ databases">
        <title>Complete sequence of chromosome of Mesorhizobium ciceri bv. biserrulae WSM1271.</title>
        <authorList>
            <person name="Lucas S."/>
            <person name="Copeland A."/>
            <person name="Lapidus A."/>
            <person name="Cheng J.-F."/>
            <person name="Goodwin L."/>
            <person name="Pitluck S."/>
            <person name="Teshima H."/>
            <person name="Detter J.C."/>
            <person name="Han C."/>
            <person name="Tapia R."/>
            <person name="Land M."/>
            <person name="Hauser L."/>
            <person name="Kyrpides N."/>
            <person name="Ivanova N."/>
            <person name="Nandasena K."/>
            <person name="Reeve W.G."/>
            <person name="Howieson J.G."/>
            <person name="O'Hara G."/>
            <person name="Tiwari R.P."/>
            <person name="Woyke T."/>
        </authorList>
    </citation>
    <scope>NUCLEOTIDE SEQUENCE [LARGE SCALE GENOMIC DNA]</scope>
    <source>
        <strain evidence="4">HAMBI 2942 / LMG 23838 / WSM1271</strain>
    </source>
</reference>
<dbReference type="Gene3D" id="3.40.33.10">
    <property type="entry name" value="CAP"/>
    <property type="match status" value="1"/>
</dbReference>
<feature type="domain" description="SCP" evidence="2">
    <location>
        <begin position="139"/>
        <end position="250"/>
    </location>
</feature>
<dbReference type="PANTHER" id="PTHR31157">
    <property type="entry name" value="SCP DOMAIN-CONTAINING PROTEIN"/>
    <property type="match status" value="1"/>
</dbReference>
<dbReference type="PATRIC" id="fig|765698.3.peg.5109"/>
<name>E8TIK8_MESCW</name>
<dbReference type="PANTHER" id="PTHR31157:SF1">
    <property type="entry name" value="SCP DOMAIN-CONTAINING PROTEIN"/>
    <property type="match status" value="1"/>
</dbReference>
<dbReference type="Pfam" id="PF00188">
    <property type="entry name" value="CAP"/>
    <property type="match status" value="1"/>
</dbReference>
<dbReference type="HOGENOM" id="CLU_1093300_0_0_5"/>
<evidence type="ECO:0000256" key="1">
    <source>
        <dbReference type="SAM" id="MobiDB-lite"/>
    </source>
</evidence>
<dbReference type="SUPFAM" id="SSF55797">
    <property type="entry name" value="PR-1-like"/>
    <property type="match status" value="1"/>
</dbReference>
<organism evidence="3 4">
    <name type="scientific">Mesorhizobium ciceri biovar biserrulae (strain HAMBI 2942 / LMG 23838 / WSM1271)</name>
    <dbReference type="NCBI Taxonomy" id="765698"/>
    <lineage>
        <taxon>Bacteria</taxon>
        <taxon>Pseudomonadati</taxon>
        <taxon>Pseudomonadota</taxon>
        <taxon>Alphaproteobacteria</taxon>
        <taxon>Hyphomicrobiales</taxon>
        <taxon>Phyllobacteriaceae</taxon>
        <taxon>Mesorhizobium</taxon>
    </lineage>
</organism>
<evidence type="ECO:0000313" key="3">
    <source>
        <dbReference type="EMBL" id="ADV13710.1"/>
    </source>
</evidence>
<dbReference type="eggNOG" id="COG2340">
    <property type="taxonomic scope" value="Bacteria"/>
</dbReference>
<dbReference type="OrthoDB" id="9811255at2"/>
<sequence>MRDNLTCGGASGSVEKNGDNARPDRFRCEAQSGQPGIGSAVDRLVKLRPACHADQRCTGQRQSVAPSPIFAALPGKSHDRYYLRGMTIAKIETHPIPKLNRRMVLTGLAALAGLAACSTVSLPTGEGAGVSSSATSTLASIRASAGLAPLVPDRQLEQAALQQAGYMAQRRRMSHTTGWGKDFASRVRDNRISGAAAENIAEGRFDLEKLFDIWVHSPGHRRNMLDPRFTRFGLAYVRDGSDSKLRYWSLVLGK</sequence>
<proteinExistence type="predicted"/>
<dbReference type="CDD" id="cd05379">
    <property type="entry name" value="CAP_bacterial"/>
    <property type="match status" value="1"/>
</dbReference>
<gene>
    <name evidence="3" type="ordered locus">Mesci_4601</name>
</gene>
<dbReference type="KEGG" id="mci:Mesci_4601"/>
<feature type="region of interest" description="Disordered" evidence="1">
    <location>
        <begin position="1"/>
        <end position="22"/>
    </location>
</feature>